<keyword evidence="5" id="KW-1185">Reference proteome</keyword>
<feature type="transmembrane region" description="Helical" evidence="2">
    <location>
        <begin position="438"/>
        <end position="460"/>
    </location>
</feature>
<feature type="transmembrane region" description="Helical" evidence="2">
    <location>
        <begin position="651"/>
        <end position="673"/>
    </location>
</feature>
<evidence type="ECO:0000313" key="5">
    <source>
        <dbReference type="Proteomes" id="UP000799438"/>
    </source>
</evidence>
<evidence type="ECO:0000259" key="3">
    <source>
        <dbReference type="Pfam" id="PF20163"/>
    </source>
</evidence>
<feature type="transmembrane region" description="Helical" evidence="2">
    <location>
        <begin position="526"/>
        <end position="548"/>
    </location>
</feature>
<keyword evidence="2" id="KW-0472">Membrane</keyword>
<evidence type="ECO:0000256" key="1">
    <source>
        <dbReference type="SAM" id="MobiDB-lite"/>
    </source>
</evidence>
<gene>
    <name evidence="4" type="ORF">K452DRAFT_165356</name>
</gene>
<accession>A0A6A6AY61</accession>
<evidence type="ECO:0000313" key="4">
    <source>
        <dbReference type="EMBL" id="KAF2135707.1"/>
    </source>
</evidence>
<name>A0A6A6AY61_9PEZI</name>
<dbReference type="OrthoDB" id="5429634at2759"/>
<reference evidence="4" key="1">
    <citation type="journal article" date="2020" name="Stud. Mycol.">
        <title>101 Dothideomycetes genomes: a test case for predicting lifestyles and emergence of pathogens.</title>
        <authorList>
            <person name="Haridas S."/>
            <person name="Albert R."/>
            <person name="Binder M."/>
            <person name="Bloem J."/>
            <person name="Labutti K."/>
            <person name="Salamov A."/>
            <person name="Andreopoulos B."/>
            <person name="Baker S."/>
            <person name="Barry K."/>
            <person name="Bills G."/>
            <person name="Bluhm B."/>
            <person name="Cannon C."/>
            <person name="Castanera R."/>
            <person name="Culley D."/>
            <person name="Daum C."/>
            <person name="Ezra D."/>
            <person name="Gonzalez J."/>
            <person name="Henrissat B."/>
            <person name="Kuo A."/>
            <person name="Liang C."/>
            <person name="Lipzen A."/>
            <person name="Lutzoni F."/>
            <person name="Magnuson J."/>
            <person name="Mondo S."/>
            <person name="Nolan M."/>
            <person name="Ohm R."/>
            <person name="Pangilinan J."/>
            <person name="Park H.-J."/>
            <person name="Ramirez L."/>
            <person name="Alfaro M."/>
            <person name="Sun H."/>
            <person name="Tritt A."/>
            <person name="Yoshinaga Y."/>
            <person name="Zwiers L.-H."/>
            <person name="Turgeon B."/>
            <person name="Goodwin S."/>
            <person name="Spatafora J."/>
            <person name="Crous P."/>
            <person name="Grigoriev I."/>
        </authorList>
    </citation>
    <scope>NUCLEOTIDE SEQUENCE</scope>
    <source>
        <strain evidence="4">CBS 121167</strain>
    </source>
</reference>
<dbReference type="GeneID" id="54293210"/>
<feature type="region of interest" description="Disordered" evidence="1">
    <location>
        <begin position="1"/>
        <end position="30"/>
    </location>
</feature>
<dbReference type="Pfam" id="PF20163">
    <property type="entry name" value="DUF6536"/>
    <property type="match status" value="1"/>
</dbReference>
<organism evidence="4 5">
    <name type="scientific">Aplosporella prunicola CBS 121167</name>
    <dbReference type="NCBI Taxonomy" id="1176127"/>
    <lineage>
        <taxon>Eukaryota</taxon>
        <taxon>Fungi</taxon>
        <taxon>Dikarya</taxon>
        <taxon>Ascomycota</taxon>
        <taxon>Pezizomycotina</taxon>
        <taxon>Dothideomycetes</taxon>
        <taxon>Dothideomycetes incertae sedis</taxon>
        <taxon>Botryosphaeriales</taxon>
        <taxon>Aplosporellaceae</taxon>
        <taxon>Aplosporella</taxon>
    </lineage>
</organism>
<keyword evidence="2" id="KW-0812">Transmembrane</keyword>
<dbReference type="PANTHER" id="PTHR35395">
    <property type="entry name" value="DUF6536 DOMAIN-CONTAINING PROTEIN"/>
    <property type="match status" value="1"/>
</dbReference>
<dbReference type="Proteomes" id="UP000799438">
    <property type="component" value="Unassembled WGS sequence"/>
</dbReference>
<feature type="transmembrane region" description="Helical" evidence="2">
    <location>
        <begin position="75"/>
        <end position="98"/>
    </location>
</feature>
<proteinExistence type="predicted"/>
<protein>
    <recommendedName>
        <fullName evidence="3">DUF6536 domain-containing protein</fullName>
    </recommendedName>
</protein>
<feature type="transmembrane region" description="Helical" evidence="2">
    <location>
        <begin position="599"/>
        <end position="619"/>
    </location>
</feature>
<feature type="transmembrane region" description="Helical" evidence="2">
    <location>
        <begin position="181"/>
        <end position="198"/>
    </location>
</feature>
<dbReference type="RefSeq" id="XP_033391425.1">
    <property type="nucleotide sequence ID" value="XM_033535714.1"/>
</dbReference>
<dbReference type="AlphaFoldDB" id="A0A6A6AY61"/>
<dbReference type="InterPro" id="IPR046623">
    <property type="entry name" value="DUF6536"/>
</dbReference>
<feature type="domain" description="DUF6536" evidence="3">
    <location>
        <begin position="72"/>
        <end position="219"/>
    </location>
</feature>
<sequence>MDEIPLRGISHDPPSGTQPRSTKHLLDDGSGYQETSLPQTDGLFRTEPKEQSFYTKFQAWKVSHSLVGSSFSLKVGAISAVIAFLVNLGVTIAVIVFAKGIHDGRGVLFQGSCATVRSINTGAHFYINLTSSLLLGASNFSMQCLSAPTREDVDKAHAKKIWLDIGVPSYRNLRHVGRKQAFLWYCLMLTSLPLHFLFNATIFTTTSASSYDIYTVNPGLFNAISGKTVINITDLRLVDTFNGEETINTTNLGFIDIPYQNYFFPSNSVAALSNSHEANIIEVDLERFSPEACREIFGKPSITGRRFVFLQRDQAVSLKRGSFRETSQSNASLKNQDTSLFKGIFNGTFHVDAFWGIDNYHYELNATNDYFSVQSTPCLPDAPYWICGDAIRSFEDSCKDICDIKKLQHTTYWSPFGQNISACYSTRVEEYCELEMSVPFAIIIVFVTLVKCCIMLFLAFTARSIPLLTVGDAISSFLERPDPATKGVHFLQKLDLTYFPDAWSGLPKLWFPHQQRRIHTISPRRIFLLGLSLLAFVIMVVVGLILGLSNLKGPKNIQAIMDIGLGVVDVRTLITSWDISNRGASALWDNALIANLPQFVLSLMYFTYNSAITALLLASEWDKYGSERKGLRVSTIPRGYQRSTHFLQLPFRFGIPLMAMSTGLHWLASQAIFVVSIDVDRRYRVMSCGYSPLAMILTLIWAFGYLGLGLVIGYTRLQNNIPIASSCSAAISAACQYKPETSQDDTRALPLKWGVIKETDCAETECSFTS</sequence>
<keyword evidence="2" id="KW-1133">Transmembrane helix</keyword>
<evidence type="ECO:0000256" key="2">
    <source>
        <dbReference type="SAM" id="Phobius"/>
    </source>
</evidence>
<feature type="transmembrane region" description="Helical" evidence="2">
    <location>
        <begin position="693"/>
        <end position="714"/>
    </location>
</feature>
<dbReference type="PANTHER" id="PTHR35395:SF1">
    <property type="entry name" value="DUF6536 DOMAIN-CONTAINING PROTEIN"/>
    <property type="match status" value="1"/>
</dbReference>
<dbReference type="EMBL" id="ML995557">
    <property type="protein sequence ID" value="KAF2135707.1"/>
    <property type="molecule type" value="Genomic_DNA"/>
</dbReference>